<comment type="subcellular location">
    <subcellularLocation>
        <location evidence="1">Cell membrane</location>
        <topology evidence="1">Multi-pass membrane protein</topology>
    </subcellularLocation>
</comment>
<evidence type="ECO:0000256" key="6">
    <source>
        <dbReference type="SAM" id="Phobius"/>
    </source>
</evidence>
<feature type="transmembrane region" description="Helical" evidence="6">
    <location>
        <begin position="43"/>
        <end position="67"/>
    </location>
</feature>
<feature type="transmembrane region" description="Helical" evidence="6">
    <location>
        <begin position="229"/>
        <end position="251"/>
    </location>
</feature>
<accession>A0ABU8E694</accession>
<organism evidence="7 8">
    <name type="scientific">Klenkia terrae</name>
    <dbReference type="NCBI Taxonomy" id="1052259"/>
    <lineage>
        <taxon>Bacteria</taxon>
        <taxon>Bacillati</taxon>
        <taxon>Actinomycetota</taxon>
        <taxon>Actinomycetes</taxon>
        <taxon>Geodermatophilales</taxon>
        <taxon>Geodermatophilaceae</taxon>
        <taxon>Klenkia</taxon>
    </lineage>
</organism>
<proteinExistence type="predicted"/>
<dbReference type="InterPro" id="IPR022791">
    <property type="entry name" value="L-PG_synthase/AglD"/>
</dbReference>
<feature type="transmembrane region" description="Helical" evidence="6">
    <location>
        <begin position="313"/>
        <end position="330"/>
    </location>
</feature>
<dbReference type="RefSeq" id="WP_225235946.1">
    <property type="nucleotide sequence ID" value="NZ_JBAPLV010000009.1"/>
</dbReference>
<dbReference type="PANTHER" id="PTHR39087:SF2">
    <property type="entry name" value="UPF0104 MEMBRANE PROTEIN MJ1595"/>
    <property type="match status" value="1"/>
</dbReference>
<dbReference type="Proteomes" id="UP001373496">
    <property type="component" value="Unassembled WGS sequence"/>
</dbReference>
<evidence type="ECO:0000256" key="2">
    <source>
        <dbReference type="ARBA" id="ARBA00022475"/>
    </source>
</evidence>
<evidence type="ECO:0000256" key="4">
    <source>
        <dbReference type="ARBA" id="ARBA00022989"/>
    </source>
</evidence>
<reference evidence="7 8" key="1">
    <citation type="submission" date="2024-03" db="EMBL/GenBank/DDBJ databases">
        <title>Draft genome sequence of Klenkia terrae.</title>
        <authorList>
            <person name="Duangmal K."/>
            <person name="Chantavorakit T."/>
        </authorList>
    </citation>
    <scope>NUCLEOTIDE SEQUENCE [LARGE SCALE GENOMIC DNA]</scope>
    <source>
        <strain evidence="7 8">JCM 17786</strain>
    </source>
</reference>
<keyword evidence="4 6" id="KW-1133">Transmembrane helix</keyword>
<keyword evidence="3 6" id="KW-0812">Transmembrane</keyword>
<evidence type="ECO:0000313" key="7">
    <source>
        <dbReference type="EMBL" id="MEI4278863.1"/>
    </source>
</evidence>
<evidence type="ECO:0000256" key="1">
    <source>
        <dbReference type="ARBA" id="ARBA00004651"/>
    </source>
</evidence>
<gene>
    <name evidence="7" type="ORF">UXQ13_10330</name>
</gene>
<keyword evidence="8" id="KW-1185">Reference proteome</keyword>
<keyword evidence="5 6" id="KW-0472">Membrane</keyword>
<feature type="transmembrane region" description="Helical" evidence="6">
    <location>
        <begin position="125"/>
        <end position="147"/>
    </location>
</feature>
<evidence type="ECO:0000256" key="3">
    <source>
        <dbReference type="ARBA" id="ARBA00022692"/>
    </source>
</evidence>
<feature type="transmembrane region" description="Helical" evidence="6">
    <location>
        <begin position="87"/>
        <end position="113"/>
    </location>
</feature>
<protein>
    <submittedName>
        <fullName evidence="7">Lysylphosphatidylglycerol synthase domain-containing protein</fullName>
    </submittedName>
</protein>
<feature type="transmembrane region" description="Helical" evidence="6">
    <location>
        <begin position="153"/>
        <end position="175"/>
    </location>
</feature>
<dbReference type="EMBL" id="JBAPLV010000009">
    <property type="protein sequence ID" value="MEI4278863.1"/>
    <property type="molecule type" value="Genomic_DNA"/>
</dbReference>
<dbReference type="PANTHER" id="PTHR39087">
    <property type="entry name" value="UPF0104 MEMBRANE PROTEIN MJ1595"/>
    <property type="match status" value="1"/>
</dbReference>
<name>A0ABU8E694_9ACTN</name>
<sequence>MRHLLGGQVGRLALTVAVVVVVFAGVMPQVADYGQAWGLVTSLTGSEVVLLTVVGVVNLVSFAPLWVASAPGLTWGRALLADQASTAVANAVPVGFAFGVGTTAAMFSSFGFSPAVTTRSIGLTGIWNSLVKLTMPVLSLAGVLLVGHPSGGLAVAAVLGGAALLAGVGVLVAALTHRRSGDRLAGGAQRLAGWAAGRVGRTAPTAWAERLDRFRVDSLELLRHRWGRLSLAALGSHVALFLVLLACLRTIGGAASQLPWVVALAVFSVTRLVTILPVTPGALGVAELSYVAGLTAVGVGAGEAAGAVLVFRFLTWFVSIPLGLAAWVLWRHGLGRVAVAGP</sequence>
<evidence type="ECO:0000256" key="5">
    <source>
        <dbReference type="ARBA" id="ARBA00023136"/>
    </source>
</evidence>
<feature type="transmembrane region" description="Helical" evidence="6">
    <location>
        <begin position="12"/>
        <end position="31"/>
    </location>
</feature>
<evidence type="ECO:0000313" key="8">
    <source>
        <dbReference type="Proteomes" id="UP001373496"/>
    </source>
</evidence>
<comment type="caution">
    <text evidence="7">The sequence shown here is derived from an EMBL/GenBank/DDBJ whole genome shotgun (WGS) entry which is preliminary data.</text>
</comment>
<keyword evidence="2" id="KW-1003">Cell membrane</keyword>
<dbReference type="Pfam" id="PF03706">
    <property type="entry name" value="LPG_synthase_TM"/>
    <property type="match status" value="1"/>
</dbReference>